<dbReference type="EMBL" id="BAAAQM010000001">
    <property type="protein sequence ID" value="GAA1950434.1"/>
    <property type="molecule type" value="Genomic_DNA"/>
</dbReference>
<dbReference type="InterPro" id="IPR011659">
    <property type="entry name" value="WD40"/>
</dbReference>
<evidence type="ECO:0000313" key="3">
    <source>
        <dbReference type="Proteomes" id="UP001499854"/>
    </source>
</evidence>
<keyword evidence="1" id="KW-0732">Signal</keyword>
<comment type="caution">
    <text evidence="2">The sequence shown here is derived from an EMBL/GenBank/DDBJ whole genome shotgun (WGS) entry which is preliminary data.</text>
</comment>
<sequence length="696" mass="71414">MTSRSVRRPLTLGAVLAGSVSAVAAVVPTAAHATTYGMPAPASPVTVTVDNKVHVVGGGVVSLPAGARDVSWSGNGSRMAFIGADGGVYTADADGSHIMPIASANLVDVGMREHTVWSADSRFVIWSETWIGRSTLPTLVQAPSDGSYAALQRLPEPVVDDAALTAAGLPNDVGMSDPDVAADGSIVFQTSRQYQSPSPVGVAVITWNGTTPKVTQVLPIPAEASTLETPRHPSISPDGKTVVFTKQLNFNELFTTTRQADGTWSAPQQVTFDQYGGLDKIDHTRPVFEPDGKTVAFSRSDMTHPETPVKGTYTVDITAMVPPKISVNTPTNAETKISDDFGDLAVRTDAKTAVMRIAGTDRTDTAIRASKQLWATAGAANDKRAAAGSVTLSRSDLFADALGGAGLAAHKNGPLLLTETKTLSSGTRDEIQRVLKPGGTVYLLGGPAAISDGVLHALAGLGYHPVRVSGADRYETAVKIAQAVSPNPSEILVATGVNYPDALSAGAVAASFDQAVVVLTDDTAMPKPTAAYLNGFALGKGTGVVAVGGQAKQAIMTGKWTKQSFSFAALAGKDRFQTSYMVARDFFGGAGSVGLATGMAWPDALSGSAFLGRTYGPLLLLDPAAGLSADDSGFIHDNRGSLELGVVFGGYGALPPAIDGQLAVAIGGPAGTVTIPASAAPRAVVGRVPSNTSVAP</sequence>
<dbReference type="InterPro" id="IPR006311">
    <property type="entry name" value="TAT_signal"/>
</dbReference>
<evidence type="ECO:0000313" key="2">
    <source>
        <dbReference type="EMBL" id="GAA1950434.1"/>
    </source>
</evidence>
<dbReference type="Proteomes" id="UP001499854">
    <property type="component" value="Unassembled WGS sequence"/>
</dbReference>
<dbReference type="Gene3D" id="3.40.50.12090">
    <property type="match status" value="2"/>
</dbReference>
<dbReference type="InterPro" id="IPR051922">
    <property type="entry name" value="Bact_Sporulation_Assoc"/>
</dbReference>
<dbReference type="RefSeq" id="WP_344654939.1">
    <property type="nucleotide sequence ID" value="NZ_BAAAQM010000001.1"/>
</dbReference>
<organism evidence="2 3">
    <name type="scientific">Catenulispora subtropica</name>
    <dbReference type="NCBI Taxonomy" id="450798"/>
    <lineage>
        <taxon>Bacteria</taxon>
        <taxon>Bacillati</taxon>
        <taxon>Actinomycetota</taxon>
        <taxon>Actinomycetes</taxon>
        <taxon>Catenulisporales</taxon>
        <taxon>Catenulisporaceae</taxon>
        <taxon>Catenulispora</taxon>
    </lineage>
</organism>
<dbReference type="PANTHER" id="PTHR30032:SF8">
    <property type="entry name" value="GERMINATION-SPECIFIC N-ACETYLMURAMOYL-L-ALANINE AMIDASE"/>
    <property type="match status" value="1"/>
</dbReference>
<dbReference type="InterPro" id="IPR011042">
    <property type="entry name" value="6-blade_b-propeller_TolB-like"/>
</dbReference>
<proteinExistence type="predicted"/>
<evidence type="ECO:0008006" key="4">
    <source>
        <dbReference type="Google" id="ProtNLM"/>
    </source>
</evidence>
<dbReference type="PROSITE" id="PS51318">
    <property type="entry name" value="TAT"/>
    <property type="match status" value="1"/>
</dbReference>
<name>A0ABP5BQ93_9ACTN</name>
<keyword evidence="3" id="KW-1185">Reference proteome</keyword>
<dbReference type="Pfam" id="PF04122">
    <property type="entry name" value="CW_binding_2"/>
    <property type="match status" value="3"/>
</dbReference>
<dbReference type="InterPro" id="IPR007253">
    <property type="entry name" value="Cell_wall-bd_2"/>
</dbReference>
<reference evidence="3" key="1">
    <citation type="journal article" date="2019" name="Int. J. Syst. Evol. Microbiol.">
        <title>The Global Catalogue of Microorganisms (GCM) 10K type strain sequencing project: providing services to taxonomists for standard genome sequencing and annotation.</title>
        <authorList>
            <consortium name="The Broad Institute Genomics Platform"/>
            <consortium name="The Broad Institute Genome Sequencing Center for Infectious Disease"/>
            <person name="Wu L."/>
            <person name="Ma J."/>
        </authorList>
    </citation>
    <scope>NUCLEOTIDE SEQUENCE [LARGE SCALE GENOMIC DNA]</scope>
    <source>
        <strain evidence="3">JCM 16013</strain>
    </source>
</reference>
<evidence type="ECO:0000256" key="1">
    <source>
        <dbReference type="SAM" id="SignalP"/>
    </source>
</evidence>
<dbReference type="Pfam" id="PF07676">
    <property type="entry name" value="PD40"/>
    <property type="match status" value="1"/>
</dbReference>
<dbReference type="PANTHER" id="PTHR30032">
    <property type="entry name" value="N-ACETYLMURAMOYL-L-ALANINE AMIDASE-RELATED"/>
    <property type="match status" value="1"/>
</dbReference>
<accession>A0ABP5BQ93</accession>
<dbReference type="Gene3D" id="2.120.10.30">
    <property type="entry name" value="TolB, C-terminal domain"/>
    <property type="match status" value="2"/>
</dbReference>
<feature type="chain" id="PRO_5045556951" description="Cell wall binding repeat 2-containing protein" evidence="1">
    <location>
        <begin position="25"/>
        <end position="696"/>
    </location>
</feature>
<protein>
    <recommendedName>
        <fullName evidence="4">Cell wall binding repeat 2-containing protein</fullName>
    </recommendedName>
</protein>
<dbReference type="SUPFAM" id="SSF82171">
    <property type="entry name" value="DPP6 N-terminal domain-like"/>
    <property type="match status" value="1"/>
</dbReference>
<gene>
    <name evidence="2" type="ORF">GCM10009838_01960</name>
</gene>
<feature type="signal peptide" evidence="1">
    <location>
        <begin position="1"/>
        <end position="24"/>
    </location>
</feature>